<gene>
    <name evidence="2" type="ORF">KPH14_011568</name>
</gene>
<protein>
    <recommendedName>
        <fullName evidence="4">Allatotropin</fullName>
    </recommendedName>
</protein>
<name>A0AAD9RHC1_9HYME</name>
<dbReference type="EMBL" id="JAIFRP010000083">
    <property type="protein sequence ID" value="KAK2579643.1"/>
    <property type="molecule type" value="Genomic_DNA"/>
</dbReference>
<keyword evidence="3" id="KW-1185">Reference proteome</keyword>
<proteinExistence type="predicted"/>
<feature type="signal peptide" evidence="1">
    <location>
        <begin position="1"/>
        <end position="20"/>
    </location>
</feature>
<evidence type="ECO:0000313" key="3">
    <source>
        <dbReference type="Proteomes" id="UP001258017"/>
    </source>
</evidence>
<feature type="chain" id="PRO_5042011712" description="Allatotropin" evidence="1">
    <location>
        <begin position="21"/>
        <end position="130"/>
    </location>
</feature>
<evidence type="ECO:0008006" key="4">
    <source>
        <dbReference type="Google" id="ProtNLM"/>
    </source>
</evidence>
<organism evidence="2 3">
    <name type="scientific">Odynerus spinipes</name>
    <dbReference type="NCBI Taxonomy" id="1348599"/>
    <lineage>
        <taxon>Eukaryota</taxon>
        <taxon>Metazoa</taxon>
        <taxon>Ecdysozoa</taxon>
        <taxon>Arthropoda</taxon>
        <taxon>Hexapoda</taxon>
        <taxon>Insecta</taxon>
        <taxon>Pterygota</taxon>
        <taxon>Neoptera</taxon>
        <taxon>Endopterygota</taxon>
        <taxon>Hymenoptera</taxon>
        <taxon>Apocrita</taxon>
        <taxon>Aculeata</taxon>
        <taxon>Vespoidea</taxon>
        <taxon>Vespidae</taxon>
        <taxon>Eumeninae</taxon>
        <taxon>Odynerus</taxon>
    </lineage>
</organism>
<evidence type="ECO:0000313" key="2">
    <source>
        <dbReference type="EMBL" id="KAK2579643.1"/>
    </source>
</evidence>
<comment type="caution">
    <text evidence="2">The sequence shown here is derived from an EMBL/GenBank/DDBJ whole genome shotgun (WGS) entry which is preliminary data.</text>
</comment>
<accession>A0AAD9RHC1</accession>
<dbReference type="AlphaFoldDB" id="A0AAD9RHC1"/>
<reference evidence="2" key="1">
    <citation type="submission" date="2021-08" db="EMBL/GenBank/DDBJ databases">
        <authorList>
            <person name="Misof B."/>
            <person name="Oliver O."/>
            <person name="Podsiadlowski L."/>
            <person name="Donath A."/>
            <person name="Peters R."/>
            <person name="Mayer C."/>
            <person name="Rust J."/>
            <person name="Gunkel S."/>
            <person name="Lesny P."/>
            <person name="Martin S."/>
            <person name="Oeyen J.P."/>
            <person name="Petersen M."/>
            <person name="Panagiotis P."/>
            <person name="Wilbrandt J."/>
            <person name="Tanja T."/>
        </authorList>
    </citation>
    <scope>NUCLEOTIDE SEQUENCE</scope>
    <source>
        <strain evidence="2">GBR_01_08_01A</strain>
        <tissue evidence="2">Thorax + abdomen</tissue>
    </source>
</reference>
<keyword evidence="1" id="KW-0732">Signal</keyword>
<evidence type="ECO:0000256" key="1">
    <source>
        <dbReference type="SAM" id="SignalP"/>
    </source>
</evidence>
<reference evidence="2" key="2">
    <citation type="journal article" date="2023" name="Commun. Biol.">
        <title>Intrasexual cuticular hydrocarbon dimorphism in a wasp sheds light on hydrocarbon biosynthesis genes in Hymenoptera.</title>
        <authorList>
            <person name="Moris V.C."/>
            <person name="Podsiadlowski L."/>
            <person name="Martin S."/>
            <person name="Oeyen J.P."/>
            <person name="Donath A."/>
            <person name="Petersen M."/>
            <person name="Wilbrandt J."/>
            <person name="Misof B."/>
            <person name="Liedtke D."/>
            <person name="Thamm M."/>
            <person name="Scheiner R."/>
            <person name="Schmitt T."/>
            <person name="Niehuis O."/>
        </authorList>
    </citation>
    <scope>NUCLEOTIDE SEQUENCE</scope>
    <source>
        <strain evidence="2">GBR_01_08_01A</strain>
    </source>
</reference>
<dbReference type="Proteomes" id="UP001258017">
    <property type="component" value="Unassembled WGS sequence"/>
</dbReference>
<sequence>MRFGLVIALILFGIVLMANGSRLRNYNTPNAKQSTKSRAIRGYKPEWGSMGIGFGKRDGSSEISNLNRQEKVLMSLLRNLPQGLSSEWILREMKTNPIFAGKLTEMIINDENGQTPIGEQVQPEGTILVY</sequence>